<feature type="signal peptide" evidence="1">
    <location>
        <begin position="1"/>
        <end position="25"/>
    </location>
</feature>
<evidence type="ECO:0008006" key="4">
    <source>
        <dbReference type="Google" id="ProtNLM"/>
    </source>
</evidence>
<comment type="caution">
    <text evidence="2">The sequence shown here is derived from an EMBL/GenBank/DDBJ whole genome shotgun (WGS) entry which is preliminary data.</text>
</comment>
<reference evidence="2 3" key="1">
    <citation type="submission" date="2019-03" db="EMBL/GenBank/DDBJ databases">
        <title>Genomic Encyclopedia of Type Strains, Phase III (KMG-III): the genomes of soil and plant-associated and newly described type strains.</title>
        <authorList>
            <person name="Whitman W."/>
        </authorList>
    </citation>
    <scope>NUCLEOTIDE SEQUENCE [LARGE SCALE GENOMIC DNA]</scope>
    <source>
        <strain evidence="2 3">CECT 7378</strain>
    </source>
</reference>
<dbReference type="AlphaFoldDB" id="A0A4R6MCU9"/>
<keyword evidence="3" id="KW-1185">Reference proteome</keyword>
<dbReference type="EMBL" id="SNXC01000009">
    <property type="protein sequence ID" value="TDO99491.1"/>
    <property type="molecule type" value="Genomic_DNA"/>
</dbReference>
<proteinExistence type="predicted"/>
<gene>
    <name evidence="2" type="ORF">DFP79_0474</name>
</gene>
<keyword evidence="1" id="KW-0732">Signal</keyword>
<evidence type="ECO:0000313" key="2">
    <source>
        <dbReference type="EMBL" id="TDO99491.1"/>
    </source>
</evidence>
<dbReference type="SUPFAM" id="SSF56935">
    <property type="entry name" value="Porins"/>
    <property type="match status" value="1"/>
</dbReference>
<name>A0A4R6MCU9_9GAMM</name>
<evidence type="ECO:0000313" key="3">
    <source>
        <dbReference type="Proteomes" id="UP000294656"/>
    </source>
</evidence>
<feature type="chain" id="PRO_5020712600" description="Porin" evidence="1">
    <location>
        <begin position="26"/>
        <end position="282"/>
    </location>
</feature>
<protein>
    <recommendedName>
        <fullName evidence="4">Porin</fullName>
    </recommendedName>
</protein>
<dbReference type="OrthoDB" id="6102289at2"/>
<evidence type="ECO:0000256" key="1">
    <source>
        <dbReference type="SAM" id="SignalP"/>
    </source>
</evidence>
<dbReference type="RefSeq" id="WP_133502347.1">
    <property type="nucleotide sequence ID" value="NZ_SNXC01000009.1"/>
</dbReference>
<sequence length="282" mass="28713">MKAIKLASVFAVSAVAAAVSTTTFAAEPVFSGTAGLVYTSAEADGGDSWGSKGEVNIIADTGVVYFDLDMKDGAFVLDEAYVKQGAVSFGDFDGTLVDSAVMYGGVEEGNDFSTDFGITLGARYDVMPGLTVALEAVEGSAGTFGAFSYTADLGAAELTLSGGASVGTDKSNQAVAVGVSVPAGDMVTVQAYYQTGEEADADIGSMGAGIDVAVSDELSISAAMYTDQEYTAKKKAAGKDEDITEVSAYYTAGDLTYYATFLSGDADKGSNDYSLVGVKASF</sequence>
<dbReference type="Proteomes" id="UP000294656">
    <property type="component" value="Unassembled WGS sequence"/>
</dbReference>
<organism evidence="2 3">
    <name type="scientific">Marinomonas balearica</name>
    <dbReference type="NCBI Taxonomy" id="491947"/>
    <lineage>
        <taxon>Bacteria</taxon>
        <taxon>Pseudomonadati</taxon>
        <taxon>Pseudomonadota</taxon>
        <taxon>Gammaproteobacteria</taxon>
        <taxon>Oceanospirillales</taxon>
        <taxon>Oceanospirillaceae</taxon>
        <taxon>Marinomonas</taxon>
    </lineage>
</organism>
<accession>A0A4R6MCU9</accession>